<evidence type="ECO:0000313" key="7">
    <source>
        <dbReference type="EMBL" id="KAL0840832.1"/>
    </source>
</evidence>
<dbReference type="PANTHER" id="PTHR11552">
    <property type="entry name" value="GLUCOSE-METHANOL-CHOLINE GMC OXIDOREDUCTASE"/>
    <property type="match status" value="1"/>
</dbReference>
<keyword evidence="4 5" id="KW-0274">FAD</keyword>
<dbReference type="PIRSF" id="PIRSF000137">
    <property type="entry name" value="Alcohol_oxidase"/>
    <property type="match status" value="1"/>
</dbReference>
<dbReference type="InterPro" id="IPR007867">
    <property type="entry name" value="GMC_OxRtase_C"/>
</dbReference>
<evidence type="ECO:0000256" key="3">
    <source>
        <dbReference type="ARBA" id="ARBA00022630"/>
    </source>
</evidence>
<comment type="caution">
    <text evidence="7">The sequence shown here is derived from an EMBL/GenBank/DDBJ whole genome shotgun (WGS) entry which is preliminary data.</text>
</comment>
<evidence type="ECO:0000313" key="8">
    <source>
        <dbReference type="Proteomes" id="UP001549921"/>
    </source>
</evidence>
<dbReference type="Pfam" id="PF05199">
    <property type="entry name" value="GMC_oxred_C"/>
    <property type="match status" value="1"/>
</dbReference>
<evidence type="ECO:0000256" key="2">
    <source>
        <dbReference type="ARBA" id="ARBA00010790"/>
    </source>
</evidence>
<reference evidence="7 8" key="1">
    <citation type="submission" date="2024-06" db="EMBL/GenBank/DDBJ databases">
        <title>A chromosome-level genome assembly of beet webworm, Loxostege sticticalis.</title>
        <authorList>
            <person name="Zhang Y."/>
        </authorList>
    </citation>
    <scope>NUCLEOTIDE SEQUENCE [LARGE SCALE GENOMIC DNA]</scope>
    <source>
        <strain evidence="7">AQ028</strain>
        <tissue evidence="7">Male pupae</tissue>
    </source>
</reference>
<feature type="binding site" evidence="5">
    <location>
        <position position="284"/>
    </location>
    <ligand>
        <name>FAD</name>
        <dbReference type="ChEBI" id="CHEBI:57692"/>
    </ligand>
</feature>
<proteinExistence type="inferred from homology"/>
<dbReference type="PANTHER" id="PTHR11552:SF147">
    <property type="entry name" value="CHOLINE DEHYDROGENASE, MITOCHONDRIAL"/>
    <property type="match status" value="1"/>
</dbReference>
<dbReference type="InterPro" id="IPR036188">
    <property type="entry name" value="FAD/NAD-bd_sf"/>
</dbReference>
<keyword evidence="3" id="KW-0285">Flavoprotein</keyword>
<accession>A0ABD0TDD7</accession>
<dbReference type="SUPFAM" id="SSF54373">
    <property type="entry name" value="FAD-linked reductases, C-terminal domain"/>
    <property type="match status" value="1"/>
</dbReference>
<dbReference type="Pfam" id="PF00732">
    <property type="entry name" value="GMC_oxred_N"/>
    <property type="match status" value="1"/>
</dbReference>
<evidence type="ECO:0000256" key="1">
    <source>
        <dbReference type="ARBA" id="ARBA00001974"/>
    </source>
</evidence>
<dbReference type="InterPro" id="IPR012132">
    <property type="entry name" value="GMC_OxRdtase"/>
</dbReference>
<comment type="similarity">
    <text evidence="2">Belongs to the GMC oxidoreductase family.</text>
</comment>
<dbReference type="Gene3D" id="3.30.560.10">
    <property type="entry name" value="Glucose Oxidase, domain 3"/>
    <property type="match status" value="1"/>
</dbReference>
<dbReference type="Gene3D" id="3.50.50.60">
    <property type="entry name" value="FAD/NAD(P)-binding domain"/>
    <property type="match status" value="1"/>
</dbReference>
<feature type="domain" description="Glucose-methanol-choline oxidoreductase N-terminal" evidence="6">
    <location>
        <begin position="321"/>
        <end position="335"/>
    </location>
</feature>
<dbReference type="SUPFAM" id="SSF51905">
    <property type="entry name" value="FAD/NAD(P)-binding domain"/>
    <property type="match status" value="1"/>
</dbReference>
<dbReference type="EMBL" id="JBEDNZ010000006">
    <property type="protein sequence ID" value="KAL0840832.1"/>
    <property type="molecule type" value="Genomic_DNA"/>
</dbReference>
<gene>
    <name evidence="7" type="ORF">ABMA28_014639</name>
</gene>
<dbReference type="InterPro" id="IPR000172">
    <property type="entry name" value="GMC_OxRdtase_N"/>
</dbReference>
<dbReference type="Proteomes" id="UP001549921">
    <property type="component" value="Unassembled WGS sequence"/>
</dbReference>
<feature type="binding site" evidence="5">
    <location>
        <position position="147"/>
    </location>
    <ligand>
        <name>FAD</name>
        <dbReference type="ChEBI" id="CHEBI:57692"/>
    </ligand>
</feature>
<evidence type="ECO:0000259" key="6">
    <source>
        <dbReference type="PROSITE" id="PS00624"/>
    </source>
</evidence>
<protein>
    <recommendedName>
        <fullName evidence="6">Glucose-methanol-choline oxidoreductase N-terminal domain-containing protein</fullName>
    </recommendedName>
</protein>
<evidence type="ECO:0000256" key="5">
    <source>
        <dbReference type="PIRSR" id="PIRSR000137-2"/>
    </source>
</evidence>
<name>A0ABD0TDD7_LOXSC</name>
<comment type="cofactor">
    <cofactor evidence="1 5">
        <name>FAD</name>
        <dbReference type="ChEBI" id="CHEBI:57692"/>
    </cofactor>
</comment>
<sequence length="631" mass="70392">MWLFSPGTLTMSCLTSPCPAYAQGAAGAAFANVVTHFLAAQCLISEDWPEDRTNDVSDGESFDFIIVGAGTAGSLLASRLSEIEDWKVLLLEAGDDPPMESIVPNFSGSTHRSIHAWQYYTEIDNTTNRGNINRRSFWPRGRTLGGTGSINGLLHMRGSPGDYKPWNFAGNWGWKTIKEYFKKSEKILDPYIINNPELAENYGTNGPFVIDQLNFTHTDIVEKLTQAYKELGLKYLDDINGPSQLGVGKIRGGNYKGKRVSTATAFLNPAKDRKNLFVLKTTFVTGVIIDDDYFAKGVKAVIKPGIGVTFNAKKEVILSAGAINTPVLLMLSGVGPQKHLKKFDIKPKAVLPVGKNLQDHVRIPIPVTIDTGAKSKDEKYWLRAAAQYLLDQTGPHATNYDQPNINAFLAISENATLPDVQIDHNYFVPNTSYVYSMCSDVMSFNDEICKQFQSFNAEQELIIFYVSLCRPYSTGKILLRSQNPSDMPKIYPKYFSDKRDMDTFIKGIQKVMEIINTPTFKDLKAELKRINHKDCDETDFASDGYWECMARTVTYNVYHPVGTAKMGLPDDDSAVLDHKLNVFGLQRLRVVDASVMPTIPSVNTNAAVMMIAERAADFIKEQYVKHNKDEL</sequence>
<dbReference type="AlphaFoldDB" id="A0ABD0TDD7"/>
<organism evidence="7 8">
    <name type="scientific">Loxostege sticticalis</name>
    <name type="common">Beet webworm moth</name>
    <dbReference type="NCBI Taxonomy" id="481309"/>
    <lineage>
        <taxon>Eukaryota</taxon>
        <taxon>Metazoa</taxon>
        <taxon>Ecdysozoa</taxon>
        <taxon>Arthropoda</taxon>
        <taxon>Hexapoda</taxon>
        <taxon>Insecta</taxon>
        <taxon>Pterygota</taxon>
        <taxon>Neoptera</taxon>
        <taxon>Endopterygota</taxon>
        <taxon>Lepidoptera</taxon>
        <taxon>Glossata</taxon>
        <taxon>Ditrysia</taxon>
        <taxon>Pyraloidea</taxon>
        <taxon>Crambidae</taxon>
        <taxon>Pyraustinae</taxon>
        <taxon>Loxostege</taxon>
    </lineage>
</organism>
<dbReference type="PROSITE" id="PS00624">
    <property type="entry name" value="GMC_OXRED_2"/>
    <property type="match status" value="1"/>
</dbReference>
<evidence type="ECO:0000256" key="4">
    <source>
        <dbReference type="ARBA" id="ARBA00022827"/>
    </source>
</evidence>